<dbReference type="Proteomes" id="UP000886998">
    <property type="component" value="Unassembled WGS sequence"/>
</dbReference>
<gene>
    <name evidence="1" type="primary">NCL1_48578</name>
    <name evidence="1" type="ORF">TNIN_147731</name>
</gene>
<evidence type="ECO:0000313" key="1">
    <source>
        <dbReference type="EMBL" id="GFY58826.1"/>
    </source>
</evidence>
<sequence length="379" mass="44719">MLTLKEISLVKVAAGFLSDSDTRRIINDFKEKVWKKALREEMSGLGIPLTLHEEIIPLIKPIKLDVDYWIKDHNGIFTTEQECSLEFFFNGDGTVDRIKTADSLIYSEWLSVTTRFVLACEYLSRRDILTFFKNLPEAERNKILHEYSEGNKELNKHEEKVVQWITHYKEGCISESQPSGCNRYRYNWTDVSVQSRLLDDLSKEDCNILLDALFESTKEMHVGRFCLSRMSADHREQLLTRFPAKVLSIYLFRPYHNFFLDAADKVWDLLPENHFICLIHVIIYSKIFALWSDFDYVELLRQFWQRSPDHLKLCVEGICISEILRKTIKHGWHVKQHLRHRSFFSLVNPCNNHVNSSENITLDMLWGKFIRKQGKHKNN</sequence>
<reference evidence="1" key="1">
    <citation type="submission" date="2020-08" db="EMBL/GenBank/DDBJ databases">
        <title>Multicomponent nature underlies the extraordinary mechanical properties of spider dragline silk.</title>
        <authorList>
            <person name="Kono N."/>
            <person name="Nakamura H."/>
            <person name="Mori M."/>
            <person name="Yoshida Y."/>
            <person name="Ohtoshi R."/>
            <person name="Malay A.D."/>
            <person name="Moran D.A.P."/>
            <person name="Tomita M."/>
            <person name="Numata K."/>
            <person name="Arakawa K."/>
        </authorList>
    </citation>
    <scope>NUCLEOTIDE SEQUENCE</scope>
</reference>
<keyword evidence="2" id="KW-1185">Reference proteome</keyword>
<protein>
    <submittedName>
        <fullName evidence="1">Uncharacterized protein</fullName>
    </submittedName>
</protein>
<dbReference type="AlphaFoldDB" id="A0A8X6XWL8"/>
<dbReference type="EMBL" id="BMAV01012272">
    <property type="protein sequence ID" value="GFY58826.1"/>
    <property type="molecule type" value="Genomic_DNA"/>
</dbReference>
<organism evidence="1 2">
    <name type="scientific">Trichonephila inaurata madagascariensis</name>
    <dbReference type="NCBI Taxonomy" id="2747483"/>
    <lineage>
        <taxon>Eukaryota</taxon>
        <taxon>Metazoa</taxon>
        <taxon>Ecdysozoa</taxon>
        <taxon>Arthropoda</taxon>
        <taxon>Chelicerata</taxon>
        <taxon>Arachnida</taxon>
        <taxon>Araneae</taxon>
        <taxon>Araneomorphae</taxon>
        <taxon>Entelegynae</taxon>
        <taxon>Araneoidea</taxon>
        <taxon>Nephilidae</taxon>
        <taxon>Trichonephila</taxon>
        <taxon>Trichonephila inaurata</taxon>
    </lineage>
</organism>
<comment type="caution">
    <text evidence="1">The sequence shown here is derived from an EMBL/GenBank/DDBJ whole genome shotgun (WGS) entry which is preliminary data.</text>
</comment>
<name>A0A8X6XWL8_9ARAC</name>
<evidence type="ECO:0000313" key="2">
    <source>
        <dbReference type="Proteomes" id="UP000886998"/>
    </source>
</evidence>
<accession>A0A8X6XWL8</accession>
<proteinExistence type="predicted"/>